<dbReference type="PROSITE" id="PS50106">
    <property type="entry name" value="PDZ"/>
    <property type="match status" value="1"/>
</dbReference>
<dbReference type="GO" id="GO:0004252">
    <property type="term" value="F:serine-type endopeptidase activity"/>
    <property type="evidence" value="ECO:0007669"/>
    <property type="project" value="InterPro"/>
</dbReference>
<keyword evidence="4" id="KW-0720">Serine protease</keyword>
<sequence>MDRSVRFLLIAILAVLGVMLAQPWLQRQFFSATEPRAIEPRGDLAEWERTTIAIFDRVSPSVVQVAGRAGGDAFAGAEPDEQNGSGGAQTGTGFVWDAAGHIVTNAHVVQGATEIAVRLANGDVARAELRGIAPNYDLAVLRVSTSRPLPPPIPVGSSGDLKVGQAAFAIGNPFGLDQSLTTGVISALKRRLPTSAGREISNVIQTDAAINPGNSGGPLLDSAGRLIGVNTAIFSPSGSNAGIGFAVPVDTVNRVVPGLISRGRVPTPGIGIVAAPESLATRLGIEGLVVVRTVPGSPADRAGLRGVDRMSGLVGDVIVSVNGTPVRRLVDLTDELEQAGVGNRLELEVLRGRSTVKVAVEVVDIGGRGP</sequence>
<accession>A0A3S4AYF9</accession>
<dbReference type="Pfam" id="PF13180">
    <property type="entry name" value="PDZ_2"/>
    <property type="match status" value="1"/>
</dbReference>
<dbReference type="InterPro" id="IPR009003">
    <property type="entry name" value="Peptidase_S1_PA"/>
</dbReference>
<dbReference type="FunFam" id="2.40.10.10:FF:000001">
    <property type="entry name" value="Periplasmic serine protease DegS"/>
    <property type="match status" value="1"/>
</dbReference>
<dbReference type="PANTHER" id="PTHR43343">
    <property type="entry name" value="PEPTIDASE S12"/>
    <property type="match status" value="1"/>
</dbReference>
<reference evidence="7" key="1">
    <citation type="submission" date="2018-10" db="EMBL/GenBank/DDBJ databases">
        <authorList>
            <person name="Peiro R."/>
            <person name="Begona"/>
            <person name="Cbmso G."/>
            <person name="Lopez M."/>
            <person name="Gonzalez S."/>
            <person name="Sacristan E."/>
            <person name="Castillo E."/>
        </authorList>
    </citation>
    <scope>NUCLEOTIDE SEQUENCE [LARGE SCALE GENOMIC DNA]</scope>
</reference>
<dbReference type="AlphaFoldDB" id="A0A3S4AYF9"/>
<proteinExistence type="inferred from homology"/>
<dbReference type="SUPFAM" id="SSF50156">
    <property type="entry name" value="PDZ domain-like"/>
    <property type="match status" value="1"/>
</dbReference>
<gene>
    <name evidence="6" type="primary">hhoA</name>
    <name evidence="6" type="ORF">RHODGE_RHODGE_00276</name>
</gene>
<keyword evidence="3" id="KW-0378">Hydrolase</keyword>
<comment type="similarity">
    <text evidence="1">Belongs to the peptidase S1C family.</text>
</comment>
<evidence type="ECO:0000313" key="7">
    <source>
        <dbReference type="Proteomes" id="UP000289200"/>
    </source>
</evidence>
<keyword evidence="2 6" id="KW-0645">Protease</keyword>
<dbReference type="PRINTS" id="PR00834">
    <property type="entry name" value="PROTEASES2C"/>
</dbReference>
<dbReference type="EMBL" id="UWOC01000015">
    <property type="protein sequence ID" value="VCU07171.1"/>
    <property type="molecule type" value="Genomic_DNA"/>
</dbReference>
<dbReference type="InterPro" id="IPR001478">
    <property type="entry name" value="PDZ"/>
</dbReference>
<feature type="domain" description="PDZ" evidence="5">
    <location>
        <begin position="269"/>
        <end position="353"/>
    </location>
</feature>
<dbReference type="InterPro" id="IPR001940">
    <property type="entry name" value="Peptidase_S1C"/>
</dbReference>
<dbReference type="Proteomes" id="UP000289200">
    <property type="component" value="Unassembled WGS sequence"/>
</dbReference>
<protein>
    <submittedName>
        <fullName evidence="6">Serine protease HhoA</fullName>
    </submittedName>
</protein>
<dbReference type="PANTHER" id="PTHR43343:SF3">
    <property type="entry name" value="PROTEASE DO-LIKE 8, CHLOROPLASTIC"/>
    <property type="match status" value="1"/>
</dbReference>
<evidence type="ECO:0000256" key="2">
    <source>
        <dbReference type="ARBA" id="ARBA00022670"/>
    </source>
</evidence>
<dbReference type="SUPFAM" id="SSF50494">
    <property type="entry name" value="Trypsin-like serine proteases"/>
    <property type="match status" value="1"/>
</dbReference>
<name>A0A3S4AYF9_9BRAD</name>
<dbReference type="Gene3D" id="2.30.42.10">
    <property type="match status" value="1"/>
</dbReference>
<organism evidence="6 7">
    <name type="scientific">Rhodoplanes serenus</name>
    <dbReference type="NCBI Taxonomy" id="200615"/>
    <lineage>
        <taxon>Bacteria</taxon>
        <taxon>Pseudomonadati</taxon>
        <taxon>Pseudomonadota</taxon>
        <taxon>Alphaproteobacteria</taxon>
        <taxon>Hyphomicrobiales</taxon>
        <taxon>Nitrobacteraceae</taxon>
        <taxon>Rhodoplanes</taxon>
    </lineage>
</organism>
<evidence type="ECO:0000256" key="4">
    <source>
        <dbReference type="ARBA" id="ARBA00022825"/>
    </source>
</evidence>
<dbReference type="InterPro" id="IPR036034">
    <property type="entry name" value="PDZ_sf"/>
</dbReference>
<keyword evidence="7" id="KW-1185">Reference proteome</keyword>
<comment type="caution">
    <text evidence="6">The sequence shown here is derived from an EMBL/GenBank/DDBJ whole genome shotgun (WGS) entry which is preliminary data.</text>
</comment>
<dbReference type="Gene3D" id="2.40.10.10">
    <property type="entry name" value="Trypsin-like serine proteases"/>
    <property type="match status" value="2"/>
</dbReference>
<dbReference type="GO" id="GO:0006508">
    <property type="term" value="P:proteolysis"/>
    <property type="evidence" value="ECO:0007669"/>
    <property type="project" value="UniProtKB-KW"/>
</dbReference>
<evidence type="ECO:0000256" key="3">
    <source>
        <dbReference type="ARBA" id="ARBA00022801"/>
    </source>
</evidence>
<dbReference type="SMART" id="SM00228">
    <property type="entry name" value="PDZ"/>
    <property type="match status" value="1"/>
</dbReference>
<evidence type="ECO:0000256" key="1">
    <source>
        <dbReference type="ARBA" id="ARBA00010541"/>
    </source>
</evidence>
<dbReference type="InterPro" id="IPR043504">
    <property type="entry name" value="Peptidase_S1_PA_chymotrypsin"/>
</dbReference>
<evidence type="ECO:0000259" key="5">
    <source>
        <dbReference type="PROSITE" id="PS50106"/>
    </source>
</evidence>
<dbReference type="Pfam" id="PF13365">
    <property type="entry name" value="Trypsin_2"/>
    <property type="match status" value="1"/>
</dbReference>
<dbReference type="InterPro" id="IPR051201">
    <property type="entry name" value="Chloro_Bact_Ser_Proteases"/>
</dbReference>
<evidence type="ECO:0000313" key="6">
    <source>
        <dbReference type="EMBL" id="VCU07171.1"/>
    </source>
</evidence>